<dbReference type="InterPro" id="IPR025736">
    <property type="entry name" value="PucR_C-HTH_dom"/>
</dbReference>
<dbReference type="Pfam" id="PF13556">
    <property type="entry name" value="HTH_30"/>
    <property type="match status" value="1"/>
</dbReference>
<dbReference type="PANTHER" id="PTHR33744:SF1">
    <property type="entry name" value="DNA-BINDING TRANSCRIPTIONAL ACTIVATOR ADER"/>
    <property type="match status" value="1"/>
</dbReference>
<reference evidence="3 4" key="1">
    <citation type="submission" date="2023-06" db="EMBL/GenBank/DDBJ databases">
        <authorList>
            <person name="Oyuntsetseg B."/>
            <person name="Kim S.B."/>
        </authorList>
    </citation>
    <scope>NUCLEOTIDE SEQUENCE [LARGE SCALE GENOMIC DNA]</scope>
    <source>
        <strain evidence="3 4">2-2</strain>
    </source>
</reference>
<feature type="domain" description="PucR-like N-terminal" evidence="2">
    <location>
        <begin position="11"/>
        <end position="175"/>
    </location>
</feature>
<dbReference type="PANTHER" id="PTHR33744">
    <property type="entry name" value="CARBOHYDRATE DIACID REGULATOR"/>
    <property type="match status" value="1"/>
</dbReference>
<dbReference type="Pfam" id="PF25906">
    <property type="entry name" value="PucR-like_N"/>
    <property type="match status" value="1"/>
</dbReference>
<sequence length="403" mass="43551">MVEYRSFRLLASLPRALGAGLRPHVGHAAASMIQEVQRTVPAYGQPLKGVFGKVLVKSVEYAVQHCIDSMGEPGLSHEHWVEFYRGRGRIEFTEGRNLDALQDSATIGARVAWRAMHPGVVAAGVDPAVISVAAEAIFAYVDELCATAIEGYQQAQAEAEGAVPVRRRRLLELIVQGPEGAATSIAGLAGGAGWPLPETAAMVALERGPDAADFPADLLGDGVLADLDGPEPHLLTRDPDADLAPLAAKLDGWRAAVSPTVPLADAPAALRTARRALQLSGPEVPGPIIWCRDHLATLWLLAEDFLAAELARQSLDPFASLSEKQRERLSETLLAWLETRGGAPEIAQRLGVHPQTVRNRLRQLEELFGDRLKDADDRLGMQLALRAQRLMRAHRPADGDRER</sequence>
<evidence type="ECO:0000259" key="2">
    <source>
        <dbReference type="Pfam" id="PF25906"/>
    </source>
</evidence>
<dbReference type="Proteomes" id="UP001227101">
    <property type="component" value="Chromosome"/>
</dbReference>
<accession>A0ABY8Y0V1</accession>
<gene>
    <name evidence="3" type="ORF">QP939_24755</name>
</gene>
<dbReference type="Gene3D" id="1.10.10.2840">
    <property type="entry name" value="PucR C-terminal helix-turn-helix domain"/>
    <property type="match status" value="1"/>
</dbReference>
<dbReference type="InterPro" id="IPR051448">
    <property type="entry name" value="CdaR-like_regulators"/>
</dbReference>
<evidence type="ECO:0000313" key="3">
    <source>
        <dbReference type="EMBL" id="WIV61583.1"/>
    </source>
</evidence>
<proteinExistence type="predicted"/>
<dbReference type="EMBL" id="CP127173">
    <property type="protein sequence ID" value="WIV61583.1"/>
    <property type="molecule type" value="Genomic_DNA"/>
</dbReference>
<name>A0ABY8Y0V1_9PSEU</name>
<evidence type="ECO:0000259" key="1">
    <source>
        <dbReference type="Pfam" id="PF13556"/>
    </source>
</evidence>
<organism evidence="3 4">
    <name type="scientific">Amycolatopsis nalaikhensis</name>
    <dbReference type="NCBI Taxonomy" id="715472"/>
    <lineage>
        <taxon>Bacteria</taxon>
        <taxon>Bacillati</taxon>
        <taxon>Actinomycetota</taxon>
        <taxon>Actinomycetes</taxon>
        <taxon>Pseudonocardiales</taxon>
        <taxon>Pseudonocardiaceae</taxon>
        <taxon>Amycolatopsis</taxon>
    </lineage>
</organism>
<protein>
    <submittedName>
        <fullName evidence="3">Helix-turn-helix domain-containing protein</fullName>
    </submittedName>
</protein>
<dbReference type="InterPro" id="IPR058663">
    <property type="entry name" value="PucR-like_N"/>
</dbReference>
<evidence type="ECO:0000313" key="4">
    <source>
        <dbReference type="Proteomes" id="UP001227101"/>
    </source>
</evidence>
<keyword evidence="4" id="KW-1185">Reference proteome</keyword>
<dbReference type="InterPro" id="IPR042070">
    <property type="entry name" value="PucR_C-HTH_sf"/>
</dbReference>
<dbReference type="RefSeq" id="WP_285459191.1">
    <property type="nucleotide sequence ID" value="NZ_CP127173.1"/>
</dbReference>
<feature type="domain" description="PucR C-terminal helix-turn-helix" evidence="1">
    <location>
        <begin position="329"/>
        <end position="387"/>
    </location>
</feature>